<dbReference type="OrthoDB" id="9800719at2"/>
<dbReference type="NCBIfam" id="TIGR00468">
    <property type="entry name" value="pheS"/>
    <property type="match status" value="1"/>
</dbReference>
<keyword evidence="6 13" id="KW-0479">Metal-binding</keyword>
<dbReference type="PANTHER" id="PTHR11538:SF41">
    <property type="entry name" value="PHENYLALANINE--TRNA LIGASE, MITOCHONDRIAL"/>
    <property type="match status" value="1"/>
</dbReference>
<evidence type="ECO:0000256" key="13">
    <source>
        <dbReference type="HAMAP-Rule" id="MF_00281"/>
    </source>
</evidence>
<dbReference type="EMBL" id="NIGF01000017">
    <property type="protein sequence ID" value="PQV62990.1"/>
    <property type="molecule type" value="Genomic_DNA"/>
</dbReference>
<keyword evidence="10 13" id="KW-0648">Protein biosynthesis</keyword>
<evidence type="ECO:0000259" key="14">
    <source>
        <dbReference type="PROSITE" id="PS50862"/>
    </source>
</evidence>
<evidence type="ECO:0000256" key="3">
    <source>
        <dbReference type="ARBA" id="ARBA00011209"/>
    </source>
</evidence>
<keyword evidence="9 13" id="KW-0460">Magnesium</keyword>
<dbReference type="GO" id="GO:0005737">
    <property type="term" value="C:cytoplasm"/>
    <property type="evidence" value="ECO:0007669"/>
    <property type="project" value="UniProtKB-SubCell"/>
</dbReference>
<keyword evidence="8 13" id="KW-0067">ATP-binding</keyword>
<proteinExistence type="inferred from homology"/>
<evidence type="ECO:0000256" key="8">
    <source>
        <dbReference type="ARBA" id="ARBA00022840"/>
    </source>
</evidence>
<protein>
    <recommendedName>
        <fullName evidence="13">Phenylalanine--tRNA ligase alpha subunit</fullName>
        <ecNumber evidence="13">6.1.1.20</ecNumber>
    </recommendedName>
    <alternativeName>
        <fullName evidence="13">Phenylalanyl-tRNA synthetase alpha subunit</fullName>
        <shortName evidence="13">PheRS</shortName>
    </alternativeName>
</protein>
<dbReference type="InterPro" id="IPR004529">
    <property type="entry name" value="Phe-tRNA-synth_IIc_asu"/>
</dbReference>
<dbReference type="Pfam" id="PF02912">
    <property type="entry name" value="Phe_tRNA-synt_N"/>
    <property type="match status" value="1"/>
</dbReference>
<evidence type="ECO:0000256" key="5">
    <source>
        <dbReference type="ARBA" id="ARBA00022598"/>
    </source>
</evidence>
<dbReference type="Gene3D" id="3.30.930.10">
    <property type="entry name" value="Bira Bifunctional Protein, Domain 2"/>
    <property type="match status" value="1"/>
</dbReference>
<evidence type="ECO:0000256" key="10">
    <source>
        <dbReference type="ARBA" id="ARBA00022917"/>
    </source>
</evidence>
<dbReference type="InParanoid" id="A0A2S8SQB7"/>
<dbReference type="InterPro" id="IPR002319">
    <property type="entry name" value="Phenylalanyl-tRNA_Synthase"/>
</dbReference>
<evidence type="ECO:0000313" key="15">
    <source>
        <dbReference type="EMBL" id="PQV62990.1"/>
    </source>
</evidence>
<keyword evidence="7 13" id="KW-0547">Nucleotide-binding</keyword>
<dbReference type="InterPro" id="IPR004188">
    <property type="entry name" value="Phe-tRNA_ligase_II_N"/>
</dbReference>
<comment type="subcellular location">
    <subcellularLocation>
        <location evidence="1 13">Cytoplasm</location>
    </subcellularLocation>
</comment>
<dbReference type="InterPro" id="IPR006195">
    <property type="entry name" value="aa-tRNA-synth_II"/>
</dbReference>
<dbReference type="RefSeq" id="WP_106380867.1">
    <property type="nucleotide sequence ID" value="NZ_NIGF01000017.1"/>
</dbReference>
<dbReference type="AlphaFoldDB" id="A0A2S8SQB7"/>
<evidence type="ECO:0000256" key="12">
    <source>
        <dbReference type="ARBA" id="ARBA00049255"/>
    </source>
</evidence>
<comment type="similarity">
    <text evidence="2 13">Belongs to the class-II aminoacyl-tRNA synthetase family. Phe-tRNA synthetase alpha subunit type 1 subfamily.</text>
</comment>
<evidence type="ECO:0000313" key="16">
    <source>
        <dbReference type="Proteomes" id="UP000237684"/>
    </source>
</evidence>
<organism evidence="15 16">
    <name type="scientific">Abditibacterium utsteinense</name>
    <dbReference type="NCBI Taxonomy" id="1960156"/>
    <lineage>
        <taxon>Bacteria</taxon>
        <taxon>Pseudomonadati</taxon>
        <taxon>Abditibacteriota</taxon>
        <taxon>Abditibacteriia</taxon>
        <taxon>Abditibacteriales</taxon>
        <taxon>Abditibacteriaceae</taxon>
        <taxon>Abditibacterium</taxon>
    </lineage>
</organism>
<name>A0A2S8SQB7_9BACT</name>
<comment type="subunit">
    <text evidence="3 13">Tetramer of two alpha and two beta subunits.</text>
</comment>
<comment type="cofactor">
    <cofactor evidence="13">
        <name>Mg(2+)</name>
        <dbReference type="ChEBI" id="CHEBI:18420"/>
    </cofactor>
    <text evidence="13">Binds 2 magnesium ions per tetramer.</text>
</comment>
<feature type="domain" description="Aminoacyl-transfer RNA synthetases class-II family profile" evidence="14">
    <location>
        <begin position="120"/>
        <end position="314"/>
    </location>
</feature>
<dbReference type="InterPro" id="IPR045864">
    <property type="entry name" value="aa-tRNA-synth_II/BPL/LPL"/>
</dbReference>
<dbReference type="PANTHER" id="PTHR11538">
    <property type="entry name" value="PHENYLALANYL-TRNA SYNTHETASE"/>
    <property type="match status" value="1"/>
</dbReference>
<feature type="binding site" evidence="13">
    <location>
        <position position="262"/>
    </location>
    <ligand>
        <name>Mg(2+)</name>
        <dbReference type="ChEBI" id="CHEBI:18420"/>
        <note>shared with beta subunit</note>
    </ligand>
</feature>
<dbReference type="InterPro" id="IPR010978">
    <property type="entry name" value="tRNA-bd_arm"/>
</dbReference>
<sequence>MSELETRLQLLETQTLSAISNLSTSSEVEATRVAFFGKKSELTQILRGMGGLSTEERPRIGQLVNDLKARLESAFESQKIKIESTELESKLGAETIDVTLPAPDIHFGRRHPLTQTLDDIVRIFSNLGFSVVEGPEVENVYYNFDALNIGPDHPARYERDTLYVSDDVVLRTETSSVQIRVLENRKPPVKIIAPGRVYRREAVDRTHGAMFQQVEGLCVAENVTFGDLKGTLSTFLAQLFEAAPGSGAVQSRFRPHFFPFTEPSAEFDVLFKGKWLELGGCGMVHPKVLENVGVDPEKYSGFAFGFGIERLAMIKFGIDDLRLFYENDLRFLEQF</sequence>
<dbReference type="FunCoup" id="A0A2S8SQB7">
    <property type="interactions" value="434"/>
</dbReference>
<dbReference type="CDD" id="cd00496">
    <property type="entry name" value="PheRS_alpha_core"/>
    <property type="match status" value="1"/>
</dbReference>
<dbReference type="GO" id="GO:0000287">
    <property type="term" value="F:magnesium ion binding"/>
    <property type="evidence" value="ECO:0007669"/>
    <property type="project" value="UniProtKB-UniRule"/>
</dbReference>
<evidence type="ECO:0000256" key="6">
    <source>
        <dbReference type="ARBA" id="ARBA00022723"/>
    </source>
</evidence>
<evidence type="ECO:0000256" key="9">
    <source>
        <dbReference type="ARBA" id="ARBA00022842"/>
    </source>
</evidence>
<comment type="catalytic activity">
    <reaction evidence="12 13">
        <text>tRNA(Phe) + L-phenylalanine + ATP = L-phenylalanyl-tRNA(Phe) + AMP + diphosphate + H(+)</text>
        <dbReference type="Rhea" id="RHEA:19413"/>
        <dbReference type="Rhea" id="RHEA-COMP:9668"/>
        <dbReference type="Rhea" id="RHEA-COMP:9699"/>
        <dbReference type="ChEBI" id="CHEBI:15378"/>
        <dbReference type="ChEBI" id="CHEBI:30616"/>
        <dbReference type="ChEBI" id="CHEBI:33019"/>
        <dbReference type="ChEBI" id="CHEBI:58095"/>
        <dbReference type="ChEBI" id="CHEBI:78442"/>
        <dbReference type="ChEBI" id="CHEBI:78531"/>
        <dbReference type="ChEBI" id="CHEBI:456215"/>
        <dbReference type="EC" id="6.1.1.20"/>
    </reaction>
</comment>
<dbReference type="Proteomes" id="UP000237684">
    <property type="component" value="Unassembled WGS sequence"/>
</dbReference>
<dbReference type="GO" id="GO:0005524">
    <property type="term" value="F:ATP binding"/>
    <property type="evidence" value="ECO:0007669"/>
    <property type="project" value="UniProtKB-UniRule"/>
</dbReference>
<keyword evidence="4 13" id="KW-0963">Cytoplasm</keyword>
<evidence type="ECO:0000256" key="2">
    <source>
        <dbReference type="ARBA" id="ARBA00010207"/>
    </source>
</evidence>
<dbReference type="GO" id="GO:0006432">
    <property type="term" value="P:phenylalanyl-tRNA aminoacylation"/>
    <property type="evidence" value="ECO:0007669"/>
    <property type="project" value="UniProtKB-UniRule"/>
</dbReference>
<accession>A0A2S8SQB7</accession>
<dbReference type="GO" id="GO:0000049">
    <property type="term" value="F:tRNA binding"/>
    <property type="evidence" value="ECO:0007669"/>
    <property type="project" value="InterPro"/>
</dbReference>
<dbReference type="GO" id="GO:0004826">
    <property type="term" value="F:phenylalanine-tRNA ligase activity"/>
    <property type="evidence" value="ECO:0007669"/>
    <property type="project" value="UniProtKB-UniRule"/>
</dbReference>
<dbReference type="SUPFAM" id="SSF55681">
    <property type="entry name" value="Class II aaRS and biotin synthetases"/>
    <property type="match status" value="1"/>
</dbReference>
<reference evidence="15 16" key="1">
    <citation type="journal article" date="2018" name="Syst. Appl. Microbiol.">
        <title>Abditibacterium utsteinense sp. nov., the first cultivated member of candidate phylum FBP, isolated from ice-free Antarctic soil samples.</title>
        <authorList>
            <person name="Tahon G."/>
            <person name="Tytgat B."/>
            <person name="Lebbe L."/>
            <person name="Carlier A."/>
            <person name="Willems A."/>
        </authorList>
    </citation>
    <scope>NUCLEOTIDE SEQUENCE [LARGE SCALE GENOMIC DNA]</scope>
    <source>
        <strain evidence="15 16">LMG 29911</strain>
    </source>
</reference>
<evidence type="ECO:0000256" key="1">
    <source>
        <dbReference type="ARBA" id="ARBA00004496"/>
    </source>
</evidence>
<dbReference type="InterPro" id="IPR022911">
    <property type="entry name" value="Phe_tRNA_ligase_alpha1_bac"/>
</dbReference>
<dbReference type="EC" id="6.1.1.20" evidence="13"/>
<keyword evidence="5 13" id="KW-0436">Ligase</keyword>
<dbReference type="PROSITE" id="PS50862">
    <property type="entry name" value="AA_TRNA_LIGASE_II"/>
    <property type="match status" value="1"/>
</dbReference>
<keyword evidence="16" id="KW-1185">Reference proteome</keyword>
<evidence type="ECO:0000256" key="7">
    <source>
        <dbReference type="ARBA" id="ARBA00022741"/>
    </source>
</evidence>
<gene>
    <name evidence="13" type="primary">pheS</name>
    <name evidence="15" type="ORF">B1R32_11732</name>
</gene>
<evidence type="ECO:0000256" key="4">
    <source>
        <dbReference type="ARBA" id="ARBA00022490"/>
    </source>
</evidence>
<evidence type="ECO:0000256" key="11">
    <source>
        <dbReference type="ARBA" id="ARBA00023146"/>
    </source>
</evidence>
<dbReference type="FunFam" id="3.30.930.10:FF:000003">
    <property type="entry name" value="Phenylalanine--tRNA ligase alpha subunit"/>
    <property type="match status" value="1"/>
</dbReference>
<dbReference type="HAMAP" id="MF_00281">
    <property type="entry name" value="Phe_tRNA_synth_alpha1"/>
    <property type="match status" value="1"/>
</dbReference>
<keyword evidence="11 13" id="KW-0030">Aminoacyl-tRNA synthetase</keyword>
<comment type="caution">
    <text evidence="15">The sequence shown here is derived from an EMBL/GenBank/DDBJ whole genome shotgun (WGS) entry which is preliminary data.</text>
</comment>
<dbReference type="Pfam" id="PF01409">
    <property type="entry name" value="tRNA-synt_2d"/>
    <property type="match status" value="1"/>
</dbReference>
<dbReference type="SUPFAM" id="SSF46589">
    <property type="entry name" value="tRNA-binding arm"/>
    <property type="match status" value="1"/>
</dbReference>